<evidence type="ECO:0000256" key="4">
    <source>
        <dbReference type="ARBA" id="ARBA00022691"/>
    </source>
</evidence>
<comment type="catalytic activity">
    <reaction evidence="7">
        <text>a 2'-deoxycytidine in DNA + S-adenosyl-L-methionine = an N(4)-methyl-2'-deoxycytidine in DNA + S-adenosyl-L-homocysteine + H(+)</text>
        <dbReference type="Rhea" id="RHEA:16857"/>
        <dbReference type="Rhea" id="RHEA-COMP:11369"/>
        <dbReference type="Rhea" id="RHEA-COMP:13674"/>
        <dbReference type="ChEBI" id="CHEBI:15378"/>
        <dbReference type="ChEBI" id="CHEBI:57856"/>
        <dbReference type="ChEBI" id="CHEBI:59789"/>
        <dbReference type="ChEBI" id="CHEBI:85452"/>
        <dbReference type="ChEBI" id="CHEBI:137933"/>
        <dbReference type="EC" id="2.1.1.113"/>
    </reaction>
</comment>
<dbReference type="InterPro" id="IPR017985">
    <property type="entry name" value="MeTrfase_CN4_CS"/>
</dbReference>
<dbReference type="InterPro" id="IPR029063">
    <property type="entry name" value="SAM-dependent_MTases_sf"/>
</dbReference>
<keyword evidence="4" id="KW-0949">S-adenosyl-L-methionine</keyword>
<name>A0A174DL71_9FIRM</name>
<dbReference type="AlphaFoldDB" id="A0A174DL71"/>
<evidence type="ECO:0000256" key="5">
    <source>
        <dbReference type="ARBA" id="ARBA00022747"/>
    </source>
</evidence>
<evidence type="ECO:0000313" key="11">
    <source>
        <dbReference type="Proteomes" id="UP000095362"/>
    </source>
</evidence>
<dbReference type="SUPFAM" id="SSF53335">
    <property type="entry name" value="S-adenosyl-L-methionine-dependent methyltransferases"/>
    <property type="match status" value="1"/>
</dbReference>
<comment type="similarity">
    <text evidence="1">Belongs to the N(4)/N(6)-methyltransferase family. N(4) subfamily.</text>
</comment>
<keyword evidence="3 10" id="KW-0808">Transferase</keyword>
<evidence type="ECO:0000313" key="10">
    <source>
        <dbReference type="EMBL" id="CUO26253.1"/>
    </source>
</evidence>
<dbReference type="EC" id="2.1.1.-" evidence="8"/>
<sequence length="182" mass="21637">MKTNIIYNTSSENMPQIDDKSVKLVVTSPPYNINIQYGNKTSKGQIVSSKGAKYKDNLDEDTYRSMLSLVFNECKKKITDDGSIWINIKNRVDDGVIIPPFWIMDFFEDMYLKNIIIWNFDWGGSTNKRFAPRYEYVFWFVKDKKNYTFTFITISTYLINCRYKRRSMIFHLKIRKNTFVTT</sequence>
<dbReference type="RefSeq" id="WP_082438267.1">
    <property type="nucleotide sequence ID" value="NZ_CYZK01000009.1"/>
</dbReference>
<gene>
    <name evidence="10" type="primary">rsrIM</name>
    <name evidence="10" type="ORF">ERS852481_01710</name>
</gene>
<dbReference type="InterPro" id="IPR002941">
    <property type="entry name" value="DNA_methylase_N4/N6"/>
</dbReference>
<protein>
    <recommendedName>
        <fullName evidence="8">Methyltransferase</fullName>
        <ecNumber evidence="8">2.1.1.-</ecNumber>
    </recommendedName>
</protein>
<evidence type="ECO:0000256" key="1">
    <source>
        <dbReference type="ARBA" id="ARBA00010203"/>
    </source>
</evidence>
<dbReference type="PROSITE" id="PS00093">
    <property type="entry name" value="N4_MTASE"/>
    <property type="match status" value="1"/>
</dbReference>
<evidence type="ECO:0000259" key="9">
    <source>
        <dbReference type="Pfam" id="PF01555"/>
    </source>
</evidence>
<dbReference type="Gene3D" id="3.40.50.150">
    <property type="entry name" value="Vaccinia Virus protein VP39"/>
    <property type="match status" value="1"/>
</dbReference>
<dbReference type="PRINTS" id="PR00508">
    <property type="entry name" value="S21N4MTFRASE"/>
</dbReference>
<feature type="domain" description="DNA methylase N-4/N-6" evidence="9">
    <location>
        <begin position="22"/>
        <end position="154"/>
    </location>
</feature>
<evidence type="ECO:0000256" key="8">
    <source>
        <dbReference type="RuleBase" id="RU362026"/>
    </source>
</evidence>
<keyword evidence="5" id="KW-0680">Restriction system</keyword>
<reference evidence="10 11" key="1">
    <citation type="submission" date="2015-09" db="EMBL/GenBank/DDBJ databases">
        <authorList>
            <consortium name="Pathogen Informatics"/>
        </authorList>
    </citation>
    <scope>NUCLEOTIDE SEQUENCE [LARGE SCALE GENOMIC DNA]</scope>
    <source>
        <strain evidence="10 11">2789STDY5834866</strain>
    </source>
</reference>
<dbReference type="InterPro" id="IPR001091">
    <property type="entry name" value="RM_Methyltransferase"/>
</dbReference>
<dbReference type="Proteomes" id="UP000095362">
    <property type="component" value="Unassembled WGS sequence"/>
</dbReference>
<evidence type="ECO:0000256" key="7">
    <source>
        <dbReference type="ARBA" id="ARBA00049120"/>
    </source>
</evidence>
<dbReference type="EMBL" id="CYZK01000009">
    <property type="protein sequence ID" value="CUO26253.1"/>
    <property type="molecule type" value="Genomic_DNA"/>
</dbReference>
<accession>A0A174DL71</accession>
<dbReference type="GO" id="GO:0032259">
    <property type="term" value="P:methylation"/>
    <property type="evidence" value="ECO:0007669"/>
    <property type="project" value="UniProtKB-KW"/>
</dbReference>
<proteinExistence type="inferred from homology"/>
<keyword evidence="6" id="KW-0238">DNA-binding</keyword>
<dbReference type="GO" id="GO:0003677">
    <property type="term" value="F:DNA binding"/>
    <property type="evidence" value="ECO:0007669"/>
    <property type="project" value="UniProtKB-KW"/>
</dbReference>
<evidence type="ECO:0000256" key="3">
    <source>
        <dbReference type="ARBA" id="ARBA00022679"/>
    </source>
</evidence>
<evidence type="ECO:0000256" key="6">
    <source>
        <dbReference type="ARBA" id="ARBA00023125"/>
    </source>
</evidence>
<dbReference type="GO" id="GO:0009307">
    <property type="term" value="P:DNA restriction-modification system"/>
    <property type="evidence" value="ECO:0007669"/>
    <property type="project" value="UniProtKB-KW"/>
</dbReference>
<keyword evidence="2 10" id="KW-0489">Methyltransferase</keyword>
<evidence type="ECO:0000256" key="2">
    <source>
        <dbReference type="ARBA" id="ARBA00022603"/>
    </source>
</evidence>
<dbReference type="Pfam" id="PF01555">
    <property type="entry name" value="N6_N4_Mtase"/>
    <property type="match status" value="1"/>
</dbReference>
<organism evidence="10 11">
    <name type="scientific">Coprococcus comes</name>
    <dbReference type="NCBI Taxonomy" id="410072"/>
    <lineage>
        <taxon>Bacteria</taxon>
        <taxon>Bacillati</taxon>
        <taxon>Bacillota</taxon>
        <taxon>Clostridia</taxon>
        <taxon>Lachnospirales</taxon>
        <taxon>Lachnospiraceae</taxon>
        <taxon>Coprococcus</taxon>
    </lineage>
</organism>
<dbReference type="GO" id="GO:0015667">
    <property type="term" value="F:site-specific DNA-methyltransferase (cytosine-N4-specific) activity"/>
    <property type="evidence" value="ECO:0007669"/>
    <property type="project" value="UniProtKB-EC"/>
</dbReference>
<dbReference type="GO" id="GO:0008170">
    <property type="term" value="F:N-methyltransferase activity"/>
    <property type="evidence" value="ECO:0007669"/>
    <property type="project" value="InterPro"/>
</dbReference>